<dbReference type="GO" id="GO:0008234">
    <property type="term" value="F:cysteine-type peptidase activity"/>
    <property type="evidence" value="ECO:0007669"/>
    <property type="project" value="InterPro"/>
</dbReference>
<proteinExistence type="predicted"/>
<dbReference type="InterPro" id="IPR044934">
    <property type="entry name" value="Streptopain_sf"/>
</dbReference>
<dbReference type="PRINTS" id="PR00797">
    <property type="entry name" value="STREPTOPAIN"/>
</dbReference>
<dbReference type="AlphaFoldDB" id="A0A0A2EY17"/>
<evidence type="ECO:0000313" key="1">
    <source>
        <dbReference type="EMBL" id="KGN83781.1"/>
    </source>
</evidence>
<dbReference type="EMBL" id="JRAI01000082">
    <property type="protein sequence ID" value="KGN83781.1"/>
    <property type="molecule type" value="Genomic_DNA"/>
</dbReference>
<reference evidence="1 2" key="1">
    <citation type="submission" date="2014-08" db="EMBL/GenBank/DDBJ databases">
        <title>Porphyromonas gulae strain:COT-052_OH1451 Genome sequencing.</title>
        <authorList>
            <person name="Wallis C."/>
            <person name="Deusch O."/>
            <person name="O'Flynn C."/>
            <person name="Davis I."/>
            <person name="Jospin G."/>
            <person name="Darling A.E."/>
            <person name="Coil D.A."/>
            <person name="Alexiev A."/>
            <person name="Horsfall A."/>
            <person name="Kirkwood N."/>
            <person name="Harris S."/>
            <person name="Eisen J.A."/>
        </authorList>
    </citation>
    <scope>NUCLEOTIDE SEQUENCE [LARGE SCALE GENOMIC DNA]</scope>
    <source>
        <strain evidence="2">COT-052 OH1451</strain>
    </source>
</reference>
<accession>A0A0A2EY17</accession>
<dbReference type="Gene3D" id="3.90.70.50">
    <property type="entry name" value="Peptidase C10, streptopain"/>
    <property type="match status" value="1"/>
</dbReference>
<dbReference type="GO" id="GO:0006508">
    <property type="term" value="P:proteolysis"/>
    <property type="evidence" value="ECO:0007669"/>
    <property type="project" value="InterPro"/>
</dbReference>
<name>A0A0A2EY17_9PORP</name>
<dbReference type="InterPro" id="IPR038765">
    <property type="entry name" value="Papain-like_cys_pep_sf"/>
</dbReference>
<evidence type="ECO:0000313" key="2">
    <source>
        <dbReference type="Proteomes" id="UP000030130"/>
    </source>
</evidence>
<comment type="caution">
    <text evidence="1">The sequence shown here is derived from an EMBL/GenBank/DDBJ whole genome shotgun (WGS) entry which is preliminary data.</text>
</comment>
<dbReference type="Proteomes" id="UP000030130">
    <property type="component" value="Unassembled WGS sequence"/>
</dbReference>
<gene>
    <name evidence="1" type="ORF">HR08_09985</name>
</gene>
<dbReference type="SUPFAM" id="SSF54001">
    <property type="entry name" value="Cysteine proteinases"/>
    <property type="match status" value="1"/>
</dbReference>
<dbReference type="Pfam" id="PF01640">
    <property type="entry name" value="Peptidase_C10"/>
    <property type="match status" value="1"/>
</dbReference>
<evidence type="ECO:0008006" key="3">
    <source>
        <dbReference type="Google" id="ProtNLM"/>
    </source>
</evidence>
<dbReference type="PROSITE" id="PS51257">
    <property type="entry name" value="PROKAR_LIPOPROTEIN"/>
    <property type="match status" value="1"/>
</dbReference>
<sequence length="463" mass="51704">MQIKKALIMRRFIFIGFVLVAVLTACTKEHFEYQEDGQQEGQSETRLFEEKVKAFALSSFTDMSKGRGATPLGLPNVESIEPITSEIIQRTGTERDTVAYIVNFDQNASMIIAGSRILPLTTVAICDSRMAVIDTIQNKGLATFMKLLPNYYYQEIGQRIIDFGLATREQVASYTRGDLLQFTDQLEPLGDIPSPLIPININDYLNGTITSSTEITYNEVANMLTVNWGQSEPFNLFAEVVLCNGQLMRAPAGCVAIAVAQITTRHQHPKVLNGQILDWTVLSKPYALSFVTPYEKNTIASYIRIIGDFCENDWDCGATSAYSSIVPRAFRLLGYTTSGLRSYGKNRVNESLQRSKPVYISGNSSAGGHGWAIDGSLEKVMKEYYYNNSGALPDIGIRRWMYFHCNWGWDGTANGYFLDNVFNTSEGYSYYGSDGELQPNQSTQSGYYFNARLKVVTNITPVN</sequence>
<protein>
    <recommendedName>
        <fullName evidence="3">Spi protease inhibitor domain-containing protein</fullName>
    </recommendedName>
</protein>
<dbReference type="InterPro" id="IPR000200">
    <property type="entry name" value="Peptidase_C10"/>
</dbReference>
<organism evidence="1 2">
    <name type="scientific">Porphyromonas gulae</name>
    <dbReference type="NCBI Taxonomy" id="111105"/>
    <lineage>
        <taxon>Bacteria</taxon>
        <taxon>Pseudomonadati</taxon>
        <taxon>Bacteroidota</taxon>
        <taxon>Bacteroidia</taxon>
        <taxon>Bacteroidales</taxon>
        <taxon>Porphyromonadaceae</taxon>
        <taxon>Porphyromonas</taxon>
    </lineage>
</organism>